<dbReference type="GO" id="GO:0000298">
    <property type="term" value="F:endopolyphosphatase activity"/>
    <property type="evidence" value="ECO:0007669"/>
    <property type="project" value="TreeGrafter"/>
</dbReference>
<comment type="caution">
    <text evidence="2">The sequence shown here is derived from an EMBL/GenBank/DDBJ whole genome shotgun (WGS) entry which is preliminary data.</text>
</comment>
<dbReference type="CDD" id="cd00144">
    <property type="entry name" value="MPP_PPP_family"/>
    <property type="match status" value="1"/>
</dbReference>
<dbReference type="GO" id="GO:0006798">
    <property type="term" value="P:polyphosphate catabolic process"/>
    <property type="evidence" value="ECO:0007669"/>
    <property type="project" value="TreeGrafter"/>
</dbReference>
<dbReference type="OrthoDB" id="10267127at2759"/>
<dbReference type="InterPro" id="IPR029052">
    <property type="entry name" value="Metallo-depent_PP-like"/>
</dbReference>
<reference evidence="2 3" key="1">
    <citation type="submission" date="2018-03" db="EMBL/GenBank/DDBJ databases">
        <title>Genomes of Pezizomycetes fungi and the evolution of truffles.</title>
        <authorList>
            <person name="Murat C."/>
            <person name="Payen T."/>
            <person name="Noel B."/>
            <person name="Kuo A."/>
            <person name="Martin F.M."/>
        </authorList>
    </citation>
    <scope>NUCLEOTIDE SEQUENCE [LARGE SCALE GENOMIC DNA]</scope>
    <source>
        <strain evidence="2">091103-1</strain>
    </source>
</reference>
<dbReference type="InterPro" id="IPR004843">
    <property type="entry name" value="Calcineurin-like_PHP"/>
</dbReference>
<organism evidence="2 3">
    <name type="scientific">Tuber magnatum</name>
    <name type="common">white Piedmont truffle</name>
    <dbReference type="NCBI Taxonomy" id="42249"/>
    <lineage>
        <taxon>Eukaryota</taxon>
        <taxon>Fungi</taxon>
        <taxon>Dikarya</taxon>
        <taxon>Ascomycota</taxon>
        <taxon>Pezizomycotina</taxon>
        <taxon>Pezizomycetes</taxon>
        <taxon>Pezizales</taxon>
        <taxon>Tuberaceae</taxon>
        <taxon>Tuber</taxon>
    </lineage>
</organism>
<name>A0A317T011_9PEZI</name>
<feature type="non-terminal residue" evidence="2">
    <location>
        <position position="1"/>
    </location>
</feature>
<dbReference type="PANTHER" id="PTHR42850:SF4">
    <property type="entry name" value="ZINC-DEPENDENT ENDOPOLYPHOSPHATASE"/>
    <property type="match status" value="1"/>
</dbReference>
<dbReference type="SUPFAM" id="SSF56300">
    <property type="entry name" value="Metallo-dependent phosphatases"/>
    <property type="match status" value="1"/>
</dbReference>
<evidence type="ECO:0000259" key="1">
    <source>
        <dbReference type="Pfam" id="PF00149"/>
    </source>
</evidence>
<dbReference type="GO" id="GO:0005737">
    <property type="term" value="C:cytoplasm"/>
    <property type="evidence" value="ECO:0007669"/>
    <property type="project" value="TreeGrafter"/>
</dbReference>
<evidence type="ECO:0000313" key="3">
    <source>
        <dbReference type="Proteomes" id="UP000246991"/>
    </source>
</evidence>
<sequence>GYTLVEDIPAENIPGRGKGGVKKGEGDDKRLIIVGDIHGMLHEFRSLLNKVSYDSESDYLVLAGDIISKGPDSLAVLDLARKIGAHCVRGNHEDRILLHYHDIQRRKRKHHRASEAEPDLSVERKLAKLLSKKQAEWLDACPLVVRAEKIPGLGLCYVVHAGLVHGIELKSQDPLAIMTVRTLNHHLVPSPKQNGMHWAKYWNKMERRKTHGHTTVVYGHYAAEGLDSNCVRGGRLSAYILEAGKGGRVEEDVISVKCRDYLD</sequence>
<evidence type="ECO:0000313" key="2">
    <source>
        <dbReference type="EMBL" id="PWW79027.1"/>
    </source>
</evidence>
<dbReference type="Pfam" id="PF00149">
    <property type="entry name" value="Metallophos"/>
    <property type="match status" value="1"/>
</dbReference>
<dbReference type="AlphaFoldDB" id="A0A317T011"/>
<dbReference type="EMBL" id="PYWC01000011">
    <property type="protein sequence ID" value="PWW79027.1"/>
    <property type="molecule type" value="Genomic_DNA"/>
</dbReference>
<dbReference type="GO" id="GO:0016791">
    <property type="term" value="F:phosphatase activity"/>
    <property type="evidence" value="ECO:0007669"/>
    <property type="project" value="TreeGrafter"/>
</dbReference>
<dbReference type="Proteomes" id="UP000246991">
    <property type="component" value="Unassembled WGS sequence"/>
</dbReference>
<dbReference type="InterPro" id="IPR050126">
    <property type="entry name" value="Ap4A_hydrolase"/>
</dbReference>
<protein>
    <submittedName>
        <fullName evidence="2">Metallo-dependent phosphatase</fullName>
    </submittedName>
</protein>
<dbReference type="STRING" id="42249.A0A317T011"/>
<dbReference type="Gene3D" id="3.60.21.10">
    <property type="match status" value="1"/>
</dbReference>
<gene>
    <name evidence="2" type="ORF">C7212DRAFT_167727</name>
</gene>
<dbReference type="PANTHER" id="PTHR42850">
    <property type="entry name" value="METALLOPHOSPHOESTERASE"/>
    <property type="match status" value="1"/>
</dbReference>
<proteinExistence type="predicted"/>
<feature type="domain" description="Calcineurin-like phosphoesterase" evidence="1">
    <location>
        <begin position="30"/>
        <end position="224"/>
    </location>
</feature>
<keyword evidence="3" id="KW-1185">Reference proteome</keyword>
<accession>A0A317T011</accession>